<comment type="caution">
    <text evidence="5">Lacks conserved residue(s) required for the propagation of feature annotation.</text>
</comment>
<dbReference type="GO" id="GO:0003676">
    <property type="term" value="F:nucleic acid binding"/>
    <property type="evidence" value="ECO:0007669"/>
    <property type="project" value="InterPro"/>
</dbReference>
<keyword evidence="2 5" id="KW-0808">Transferase</keyword>
<dbReference type="InterPro" id="IPR050320">
    <property type="entry name" value="N5-glutamine_MTase"/>
</dbReference>
<evidence type="ECO:0000259" key="7">
    <source>
        <dbReference type="Pfam" id="PF17827"/>
    </source>
</evidence>
<reference evidence="8 9" key="1">
    <citation type="submission" date="2019-07" db="EMBL/GenBank/DDBJ databases">
        <title>Whole genome shotgun sequence of Adhaeribacter aerolatus NBRC 106133.</title>
        <authorList>
            <person name="Hosoyama A."/>
            <person name="Uohara A."/>
            <person name="Ohji S."/>
            <person name="Ichikawa N."/>
        </authorList>
    </citation>
    <scope>NUCLEOTIDE SEQUENCE [LARGE SCALE GENOMIC DNA]</scope>
    <source>
        <strain evidence="8 9">NBRC 106133</strain>
    </source>
</reference>
<dbReference type="CDD" id="cd02440">
    <property type="entry name" value="AdoMet_MTases"/>
    <property type="match status" value="1"/>
</dbReference>
<dbReference type="PANTHER" id="PTHR18895:SF74">
    <property type="entry name" value="MTRF1L RELEASE FACTOR GLUTAMINE METHYLTRANSFERASE"/>
    <property type="match status" value="1"/>
</dbReference>
<dbReference type="Pfam" id="PF05175">
    <property type="entry name" value="MTS"/>
    <property type="match status" value="1"/>
</dbReference>
<evidence type="ECO:0000256" key="3">
    <source>
        <dbReference type="ARBA" id="ARBA00022691"/>
    </source>
</evidence>
<evidence type="ECO:0000256" key="2">
    <source>
        <dbReference type="ARBA" id="ARBA00022679"/>
    </source>
</evidence>
<sequence length="287" mass="32320">MKNIQDLISHIRTAIGNIYEKPEADAMAMQVAEHVLQLSRLQLSTERQRPVNEQTWTDVEKIILRLQQQEPLQYVLGTAHFYGLELEVSPAVLIPRPETEELVDIIIKENNAYQNLTVLDICTGSGCIPIALTAHLNTQAVYGLDISEPALAVARQNALKYQQSITWLHHDILSGTSDFPPQSLDIIVSNPPYVLQQEKGLMRQNVLSFEPHLALFVPDEDALQFYKQIAGQALSLLKPTGVLYFEINENKAAELSFLLQELGYGEVKVIKDMFGKDRFTRAIINSI</sequence>
<dbReference type="AlphaFoldDB" id="A0A512AUE3"/>
<evidence type="ECO:0000259" key="6">
    <source>
        <dbReference type="Pfam" id="PF05175"/>
    </source>
</evidence>
<comment type="function">
    <text evidence="5">Methylates the class 1 translation termination release factors RF1/PrfA and RF2/PrfB on the glutamine residue of the universally conserved GGQ motif.</text>
</comment>
<keyword evidence="3 5" id="KW-0949">S-adenosyl-L-methionine</keyword>
<dbReference type="Proteomes" id="UP000321532">
    <property type="component" value="Unassembled WGS sequence"/>
</dbReference>
<dbReference type="SUPFAM" id="SSF53335">
    <property type="entry name" value="S-adenosyl-L-methionine-dependent methyltransferases"/>
    <property type="match status" value="1"/>
</dbReference>
<keyword evidence="9" id="KW-1185">Reference proteome</keyword>
<dbReference type="PANTHER" id="PTHR18895">
    <property type="entry name" value="HEMK METHYLTRANSFERASE"/>
    <property type="match status" value="1"/>
</dbReference>
<feature type="domain" description="Release factor glutamine methyltransferase N-terminal" evidence="7">
    <location>
        <begin position="22"/>
        <end position="77"/>
    </location>
</feature>
<dbReference type="InterPro" id="IPR004556">
    <property type="entry name" value="HemK-like"/>
</dbReference>
<feature type="domain" description="Methyltransferase small" evidence="6">
    <location>
        <begin position="114"/>
        <end position="198"/>
    </location>
</feature>
<dbReference type="Pfam" id="PF17827">
    <property type="entry name" value="PrmC_N"/>
    <property type="match status" value="1"/>
</dbReference>
<organism evidence="8 9">
    <name type="scientific">Adhaeribacter aerolatus</name>
    <dbReference type="NCBI Taxonomy" id="670289"/>
    <lineage>
        <taxon>Bacteria</taxon>
        <taxon>Pseudomonadati</taxon>
        <taxon>Bacteroidota</taxon>
        <taxon>Cytophagia</taxon>
        <taxon>Cytophagales</taxon>
        <taxon>Hymenobacteraceae</taxon>
        <taxon>Adhaeribacter</taxon>
    </lineage>
</organism>
<dbReference type="Gene3D" id="3.40.50.150">
    <property type="entry name" value="Vaccinia Virus protein VP39"/>
    <property type="match status" value="1"/>
</dbReference>
<dbReference type="Gene3D" id="1.10.8.10">
    <property type="entry name" value="DNA helicase RuvA subunit, C-terminal domain"/>
    <property type="match status" value="1"/>
</dbReference>
<name>A0A512AUE3_9BACT</name>
<feature type="binding site" evidence="5">
    <location>
        <begin position="190"/>
        <end position="193"/>
    </location>
    <ligand>
        <name>substrate</name>
    </ligand>
</feature>
<dbReference type="PROSITE" id="PS00092">
    <property type="entry name" value="N6_MTASE"/>
    <property type="match status" value="1"/>
</dbReference>
<accession>A0A512AUE3</accession>
<evidence type="ECO:0000313" key="8">
    <source>
        <dbReference type="EMBL" id="GEO03325.1"/>
    </source>
</evidence>
<proteinExistence type="inferred from homology"/>
<dbReference type="GO" id="GO:0102559">
    <property type="term" value="F:peptide chain release factor N(5)-glutamine methyltransferase activity"/>
    <property type="evidence" value="ECO:0007669"/>
    <property type="project" value="UniProtKB-EC"/>
</dbReference>
<dbReference type="EC" id="2.1.1.297" evidence="5"/>
<protein>
    <recommendedName>
        <fullName evidence="5">Release factor glutamine methyltransferase</fullName>
        <shortName evidence="5">RF MTase</shortName>
        <ecNumber evidence="5">2.1.1.297</ecNumber>
    </recommendedName>
    <alternativeName>
        <fullName evidence="5">N5-glutamine methyltransferase PrmC</fullName>
    </alternativeName>
    <alternativeName>
        <fullName evidence="5">Protein-(glutamine-N5) MTase PrmC</fullName>
    </alternativeName>
    <alternativeName>
        <fullName evidence="5">Protein-glutamine N-methyltransferase PrmC</fullName>
    </alternativeName>
</protein>
<evidence type="ECO:0000313" key="9">
    <source>
        <dbReference type="Proteomes" id="UP000321532"/>
    </source>
</evidence>
<feature type="binding site" evidence="5">
    <location>
        <position position="190"/>
    </location>
    <ligand>
        <name>S-adenosyl-L-methionine</name>
        <dbReference type="ChEBI" id="CHEBI:59789"/>
    </ligand>
</feature>
<dbReference type="InterPro" id="IPR040758">
    <property type="entry name" value="PrmC_N"/>
</dbReference>
<dbReference type="GO" id="GO:0032259">
    <property type="term" value="P:methylation"/>
    <property type="evidence" value="ECO:0007669"/>
    <property type="project" value="UniProtKB-KW"/>
</dbReference>
<dbReference type="InterPro" id="IPR007848">
    <property type="entry name" value="Small_mtfrase_dom"/>
</dbReference>
<dbReference type="EMBL" id="BJYS01000005">
    <property type="protein sequence ID" value="GEO03325.1"/>
    <property type="molecule type" value="Genomic_DNA"/>
</dbReference>
<dbReference type="InterPro" id="IPR029063">
    <property type="entry name" value="SAM-dependent_MTases_sf"/>
</dbReference>
<dbReference type="OrthoDB" id="9800643at2"/>
<dbReference type="NCBIfam" id="TIGR03534">
    <property type="entry name" value="RF_mod_PrmC"/>
    <property type="match status" value="1"/>
</dbReference>
<evidence type="ECO:0000256" key="1">
    <source>
        <dbReference type="ARBA" id="ARBA00022603"/>
    </source>
</evidence>
<dbReference type="InterPro" id="IPR002052">
    <property type="entry name" value="DNA_methylase_N6_adenine_CS"/>
</dbReference>
<evidence type="ECO:0000256" key="4">
    <source>
        <dbReference type="ARBA" id="ARBA00048391"/>
    </source>
</evidence>
<comment type="catalytic activity">
    <reaction evidence="4 5">
        <text>L-glutaminyl-[peptide chain release factor] + S-adenosyl-L-methionine = N(5)-methyl-L-glutaminyl-[peptide chain release factor] + S-adenosyl-L-homocysteine + H(+)</text>
        <dbReference type="Rhea" id="RHEA:42896"/>
        <dbReference type="Rhea" id="RHEA-COMP:10271"/>
        <dbReference type="Rhea" id="RHEA-COMP:10272"/>
        <dbReference type="ChEBI" id="CHEBI:15378"/>
        <dbReference type="ChEBI" id="CHEBI:30011"/>
        <dbReference type="ChEBI" id="CHEBI:57856"/>
        <dbReference type="ChEBI" id="CHEBI:59789"/>
        <dbReference type="ChEBI" id="CHEBI:61891"/>
        <dbReference type="EC" id="2.1.1.297"/>
    </reaction>
</comment>
<dbReference type="RefSeq" id="WP_146895537.1">
    <property type="nucleotide sequence ID" value="NZ_BJYS01000005.1"/>
</dbReference>
<feature type="binding site" evidence="5">
    <location>
        <position position="145"/>
    </location>
    <ligand>
        <name>S-adenosyl-L-methionine</name>
        <dbReference type="ChEBI" id="CHEBI:59789"/>
    </ligand>
</feature>
<dbReference type="HAMAP" id="MF_02126">
    <property type="entry name" value="RF_methyltr_PrmC"/>
    <property type="match status" value="1"/>
</dbReference>
<evidence type="ECO:0000256" key="5">
    <source>
        <dbReference type="HAMAP-Rule" id="MF_02126"/>
    </source>
</evidence>
<keyword evidence="1 5" id="KW-0489">Methyltransferase</keyword>
<dbReference type="InterPro" id="IPR019874">
    <property type="entry name" value="RF_methyltr_PrmC"/>
</dbReference>
<comment type="similarity">
    <text evidence="5">Belongs to the protein N5-glutamine methyltransferase family. PrmC subfamily.</text>
</comment>
<dbReference type="NCBIfam" id="TIGR00536">
    <property type="entry name" value="hemK_fam"/>
    <property type="match status" value="1"/>
</dbReference>
<gene>
    <name evidence="5 8" type="primary">prmC</name>
    <name evidence="8" type="ORF">AAE02nite_09890</name>
</gene>
<comment type="caution">
    <text evidence="8">The sequence shown here is derived from an EMBL/GenBank/DDBJ whole genome shotgun (WGS) entry which is preliminary data.</text>
</comment>